<keyword evidence="3" id="KW-1185">Reference proteome</keyword>
<protein>
    <submittedName>
        <fullName evidence="2">Methyltransferase type 12</fullName>
    </submittedName>
</protein>
<dbReference type="InterPro" id="IPR041698">
    <property type="entry name" value="Methyltransf_25"/>
</dbReference>
<sequence>MGDHSHHHGHGKDLDWNAMGESIELRAEVYRPLYAQIIDAVRERMPDPSLIIDAGSGPGVVSCALAEAFPRAEVVALDNAPALLERAQRRADAAGLRVRTLLGQIPDAFAGLAGADVVWFGHSLHHVGDQKAALAAAARAMAAGGLLVLLEGGLPARWLPRDIGIGRPGLQARLEAAREEWFAAMRSALPDARHEVEDWPALLAAAGLKPAGTRSFLLDLPAPVPPKVRDHLIAMLEREREATAEHLPAEDLATLDRLLDPDDPAGLRRRPDVFLLDAQTVHFAVKE</sequence>
<proteinExistence type="predicted"/>
<dbReference type="KEGG" id="tcu:Tcur_2578"/>
<dbReference type="SUPFAM" id="SSF53335">
    <property type="entry name" value="S-adenosyl-L-methionine-dependent methyltransferases"/>
    <property type="match status" value="1"/>
</dbReference>
<accession>D1A4W7</accession>
<dbReference type="eggNOG" id="COG2890">
    <property type="taxonomic scope" value="Bacteria"/>
</dbReference>
<feature type="domain" description="Methyltransferase" evidence="1">
    <location>
        <begin position="51"/>
        <end position="145"/>
    </location>
</feature>
<dbReference type="Gene3D" id="3.40.50.150">
    <property type="entry name" value="Vaccinia Virus protein VP39"/>
    <property type="match status" value="1"/>
</dbReference>
<dbReference type="PANTHER" id="PTHR43591:SF24">
    <property type="entry name" value="2-METHOXY-6-POLYPRENYL-1,4-BENZOQUINOL METHYLASE, MITOCHONDRIAL"/>
    <property type="match status" value="1"/>
</dbReference>
<dbReference type="EMBL" id="CP001738">
    <property type="protein sequence ID" value="ACY98136.1"/>
    <property type="molecule type" value="Genomic_DNA"/>
</dbReference>
<evidence type="ECO:0000313" key="2">
    <source>
        <dbReference type="EMBL" id="ACY98136.1"/>
    </source>
</evidence>
<keyword evidence="2" id="KW-0489">Methyltransferase</keyword>
<dbReference type="STRING" id="471852.Tcur_2578"/>
<dbReference type="Proteomes" id="UP000001918">
    <property type="component" value="Chromosome"/>
</dbReference>
<dbReference type="GO" id="GO:0008168">
    <property type="term" value="F:methyltransferase activity"/>
    <property type="evidence" value="ECO:0007669"/>
    <property type="project" value="UniProtKB-KW"/>
</dbReference>
<evidence type="ECO:0000313" key="3">
    <source>
        <dbReference type="Proteomes" id="UP000001918"/>
    </source>
</evidence>
<organism evidence="2 3">
    <name type="scientific">Thermomonospora curvata (strain ATCC 19995 / DSM 43183 / JCM 3096 / KCTC 9072 / NBRC 15933 / NCIMB 10081 / Henssen B9)</name>
    <dbReference type="NCBI Taxonomy" id="471852"/>
    <lineage>
        <taxon>Bacteria</taxon>
        <taxon>Bacillati</taxon>
        <taxon>Actinomycetota</taxon>
        <taxon>Actinomycetes</taxon>
        <taxon>Streptosporangiales</taxon>
        <taxon>Thermomonosporaceae</taxon>
        <taxon>Thermomonospora</taxon>
    </lineage>
</organism>
<reference evidence="2 3" key="1">
    <citation type="journal article" date="2011" name="Stand. Genomic Sci.">
        <title>Complete genome sequence of Thermomonospora curvata type strain (B9).</title>
        <authorList>
            <person name="Chertkov O."/>
            <person name="Sikorski J."/>
            <person name="Nolan M."/>
            <person name="Lapidus A."/>
            <person name="Lucas S."/>
            <person name="Del Rio T.G."/>
            <person name="Tice H."/>
            <person name="Cheng J.F."/>
            <person name="Goodwin L."/>
            <person name="Pitluck S."/>
            <person name="Liolios K."/>
            <person name="Ivanova N."/>
            <person name="Mavromatis K."/>
            <person name="Mikhailova N."/>
            <person name="Ovchinnikova G."/>
            <person name="Pati A."/>
            <person name="Chen A."/>
            <person name="Palaniappan K."/>
            <person name="Djao O.D."/>
            <person name="Land M."/>
            <person name="Hauser L."/>
            <person name="Chang Y.J."/>
            <person name="Jeffries C.D."/>
            <person name="Brettin T."/>
            <person name="Han C."/>
            <person name="Detter J.C."/>
            <person name="Rohde M."/>
            <person name="Goker M."/>
            <person name="Woyke T."/>
            <person name="Bristow J."/>
            <person name="Eisen J.A."/>
            <person name="Markowitz V."/>
            <person name="Hugenholtz P."/>
            <person name="Klenk H.P."/>
            <person name="Kyrpides N.C."/>
        </authorList>
    </citation>
    <scope>NUCLEOTIDE SEQUENCE [LARGE SCALE GENOMIC DNA]</scope>
    <source>
        <strain evidence="3">ATCC 19995 / DSM 43183 / JCM 3096 / KCTC 9072 / NBRC 15933 / NCIMB 10081 / Henssen B9</strain>
    </source>
</reference>
<keyword evidence="2" id="KW-0808">Transferase</keyword>
<dbReference type="GO" id="GO:0032259">
    <property type="term" value="P:methylation"/>
    <property type="evidence" value="ECO:0007669"/>
    <property type="project" value="UniProtKB-KW"/>
</dbReference>
<gene>
    <name evidence="2" type="ordered locus">Tcur_2578</name>
</gene>
<dbReference type="PANTHER" id="PTHR43591">
    <property type="entry name" value="METHYLTRANSFERASE"/>
    <property type="match status" value="1"/>
</dbReference>
<name>D1A4W7_THECD</name>
<dbReference type="OrthoDB" id="3382693at2"/>
<dbReference type="Pfam" id="PF13649">
    <property type="entry name" value="Methyltransf_25"/>
    <property type="match status" value="1"/>
</dbReference>
<dbReference type="RefSeq" id="WP_012852920.1">
    <property type="nucleotide sequence ID" value="NC_013510.1"/>
</dbReference>
<dbReference type="InterPro" id="IPR029063">
    <property type="entry name" value="SAM-dependent_MTases_sf"/>
</dbReference>
<dbReference type="HOGENOM" id="CLU_066439_0_0_11"/>
<evidence type="ECO:0000259" key="1">
    <source>
        <dbReference type="Pfam" id="PF13649"/>
    </source>
</evidence>
<dbReference type="AlphaFoldDB" id="D1A4W7"/>